<name>A0A5S3YPN0_9GAMM</name>
<reference evidence="5 6" key="1">
    <citation type="submission" date="2017-12" db="EMBL/GenBank/DDBJ databases">
        <authorList>
            <person name="Paulsen S."/>
            <person name="Gram L.K."/>
        </authorList>
    </citation>
    <scope>NUCLEOTIDE SEQUENCE [LARGE SCALE GENOMIC DNA]</scope>
    <source>
        <strain evidence="5 6">S1189</strain>
    </source>
</reference>
<reference evidence="6" key="2">
    <citation type="submission" date="2019-06" db="EMBL/GenBank/DDBJ databases">
        <title>Co-occurence of chitin degradation, pigmentation and bioactivity in marine Pseudoalteromonas.</title>
        <authorList>
            <person name="Sonnenschein E.C."/>
            <person name="Bech P.K."/>
        </authorList>
    </citation>
    <scope>NUCLEOTIDE SEQUENCE [LARGE SCALE GENOMIC DNA]</scope>
    <source>
        <strain evidence="6">S1189</strain>
    </source>
</reference>
<gene>
    <name evidence="5" type="ORF">CWB73_16390</name>
</gene>
<comment type="caution">
    <text evidence="5">The sequence shown here is derived from an EMBL/GenBank/DDBJ whole genome shotgun (WGS) entry which is preliminary data.</text>
</comment>
<keyword evidence="3" id="KW-0472">Membrane</keyword>
<dbReference type="CDD" id="cd00383">
    <property type="entry name" value="trans_reg_C"/>
    <property type="match status" value="1"/>
</dbReference>
<dbReference type="SUPFAM" id="SSF69304">
    <property type="entry name" value="Tricorn protease N-terminal domain"/>
    <property type="match status" value="1"/>
</dbReference>
<dbReference type="SUPFAM" id="SSF50978">
    <property type="entry name" value="WD40 repeat-like"/>
    <property type="match status" value="1"/>
</dbReference>
<protein>
    <submittedName>
        <fullName evidence="5">Transcriptional regulator</fullName>
    </submittedName>
</protein>
<feature type="DNA-binding region" description="OmpR/PhoB-type" evidence="2">
    <location>
        <begin position="10"/>
        <end position="108"/>
    </location>
</feature>
<dbReference type="Pfam" id="PF00486">
    <property type="entry name" value="Trans_reg_C"/>
    <property type="match status" value="1"/>
</dbReference>
<dbReference type="Gene3D" id="2.120.10.30">
    <property type="entry name" value="TolB, C-terminal domain"/>
    <property type="match status" value="1"/>
</dbReference>
<evidence type="ECO:0000256" key="1">
    <source>
        <dbReference type="ARBA" id="ARBA00023125"/>
    </source>
</evidence>
<dbReference type="InterPro" id="IPR036322">
    <property type="entry name" value="WD40_repeat_dom_sf"/>
</dbReference>
<dbReference type="GO" id="GO:0006355">
    <property type="term" value="P:regulation of DNA-templated transcription"/>
    <property type="evidence" value="ECO:0007669"/>
    <property type="project" value="InterPro"/>
</dbReference>
<dbReference type="PROSITE" id="PS51755">
    <property type="entry name" value="OMPR_PHOB"/>
    <property type="match status" value="1"/>
</dbReference>
<dbReference type="InterPro" id="IPR036388">
    <property type="entry name" value="WH-like_DNA-bd_sf"/>
</dbReference>
<proteinExistence type="predicted"/>
<dbReference type="InterPro" id="IPR001867">
    <property type="entry name" value="OmpR/PhoB-type_DNA-bd"/>
</dbReference>
<evidence type="ECO:0000313" key="5">
    <source>
        <dbReference type="EMBL" id="TMP78476.1"/>
    </source>
</evidence>
<evidence type="ECO:0000256" key="2">
    <source>
        <dbReference type="PROSITE-ProRule" id="PRU01091"/>
    </source>
</evidence>
<dbReference type="SUPFAM" id="SSF46894">
    <property type="entry name" value="C-terminal effector domain of the bipartite response regulators"/>
    <property type="match status" value="1"/>
</dbReference>
<evidence type="ECO:0000313" key="6">
    <source>
        <dbReference type="Proteomes" id="UP000307362"/>
    </source>
</evidence>
<feature type="transmembrane region" description="Helical" evidence="3">
    <location>
        <begin position="147"/>
        <end position="167"/>
    </location>
</feature>
<dbReference type="OrthoDB" id="6296073at2"/>
<organism evidence="5 6">
    <name type="scientific">Pseudoalteromonas phenolica</name>
    <dbReference type="NCBI Taxonomy" id="161398"/>
    <lineage>
        <taxon>Bacteria</taxon>
        <taxon>Pseudomonadati</taxon>
        <taxon>Pseudomonadota</taxon>
        <taxon>Gammaproteobacteria</taxon>
        <taxon>Alteromonadales</taxon>
        <taxon>Pseudoalteromonadaceae</taxon>
        <taxon>Pseudoalteromonas</taxon>
    </lineage>
</organism>
<dbReference type="InterPro" id="IPR016032">
    <property type="entry name" value="Sig_transdc_resp-reg_C-effctor"/>
</dbReference>
<evidence type="ECO:0000259" key="4">
    <source>
        <dbReference type="PROSITE" id="PS51755"/>
    </source>
</evidence>
<evidence type="ECO:0000256" key="3">
    <source>
        <dbReference type="SAM" id="Phobius"/>
    </source>
</evidence>
<dbReference type="SMART" id="SM00862">
    <property type="entry name" value="Trans_reg_C"/>
    <property type="match status" value="1"/>
</dbReference>
<keyword evidence="3" id="KW-1133">Transmembrane helix</keyword>
<keyword evidence="1 2" id="KW-0238">DNA-binding</keyword>
<feature type="domain" description="OmpR/PhoB-type" evidence="4">
    <location>
        <begin position="10"/>
        <end position="108"/>
    </location>
</feature>
<accession>A0A5S3YPN0</accession>
<keyword evidence="3" id="KW-0812">Transmembrane</keyword>
<dbReference type="InterPro" id="IPR011042">
    <property type="entry name" value="6-blade_b-propeller_TolB-like"/>
</dbReference>
<sequence>MNEVSFSRAVKEVKFGAWTLDPKRQTISDGEVTRELEPLLFKILCYLIINDEQIITRQDLVDDVWCQKYVDDNAINRAMSELRKVLKSERQKGLVVKTHYRKGYSFFLKAEVVYQDSLNNTSQDLSGFSSSMSNESNSIKTENSHTALKYGLSIICSFAVIFALYMITSHYEPLGNQKEQPVVVKSSFNEELLSWEPGRYLSTHLSPNENLLAYLFLPNEKEKAMLVIKNLTSNTEKKVAFQGAELFPLGWSFDSSKLFYRLMKDDKCEVWLVDSVIESTNKHLFECEKTLTIGAGVDEEHFVYTKRNYRGKDGLSALVSLNYKTGEEFQLTSPSLNTRGDIFLHYEPFLKKIFFQRWQLDSVQLYMTDLEGSNHEMLLESASPFYSINYISKDNTLMWFNSQSNTLHSYSLTKREIIKEINVESENMFAFSEVLSPKEVVVTSYPYKHSIYSYNLIENTLKPFVVNNGLPSNGVRGDKKTIFIQRNGRYNSINYIIDGQSTSHEIVRKENFIRGIRYSKLLDELLVRTQKNITLYSKERNVIEDFTVDGTILSSEFLLNGDLGYVVFNKELSQNNAFVYSLELKKSRKLPVSDIVWFDQLDDDTYLMLSSKDKLQYFDIKQGKVVKEITLNYSGRKHLIAIAKSKVFYSDGTSIFELQDSGFEKITSFTDKSIKELNYDEFSEGLVLSTNEVINNHLVSLKLQQRQPL</sequence>
<dbReference type="Gene3D" id="1.10.10.10">
    <property type="entry name" value="Winged helix-like DNA-binding domain superfamily/Winged helix DNA-binding domain"/>
    <property type="match status" value="1"/>
</dbReference>
<dbReference type="Proteomes" id="UP000307362">
    <property type="component" value="Unassembled WGS sequence"/>
</dbReference>
<dbReference type="GO" id="GO:0003677">
    <property type="term" value="F:DNA binding"/>
    <property type="evidence" value="ECO:0007669"/>
    <property type="project" value="UniProtKB-UniRule"/>
</dbReference>
<dbReference type="RefSeq" id="WP_138568599.1">
    <property type="nucleotide sequence ID" value="NZ_PNCM01000038.1"/>
</dbReference>
<dbReference type="EMBL" id="PNCM01000038">
    <property type="protein sequence ID" value="TMP78476.1"/>
    <property type="molecule type" value="Genomic_DNA"/>
</dbReference>
<dbReference type="AlphaFoldDB" id="A0A5S3YPN0"/>
<dbReference type="GO" id="GO:0000160">
    <property type="term" value="P:phosphorelay signal transduction system"/>
    <property type="evidence" value="ECO:0007669"/>
    <property type="project" value="InterPro"/>
</dbReference>